<evidence type="ECO:0000256" key="5">
    <source>
        <dbReference type="ARBA" id="ARBA00022692"/>
    </source>
</evidence>
<dbReference type="InterPro" id="IPR043427">
    <property type="entry name" value="YscJ/FliF"/>
</dbReference>
<dbReference type="Pfam" id="PF08345">
    <property type="entry name" value="YscJ_FliF_C"/>
    <property type="match status" value="1"/>
</dbReference>
<evidence type="ECO:0000256" key="10">
    <source>
        <dbReference type="SAM" id="MobiDB-lite"/>
    </source>
</evidence>
<keyword evidence="8 9" id="KW-0975">Bacterial flagellum</keyword>
<dbReference type="GO" id="GO:0009431">
    <property type="term" value="C:bacterial-type flagellum basal body, MS ring"/>
    <property type="evidence" value="ECO:0007669"/>
    <property type="project" value="InterPro"/>
</dbReference>
<feature type="compositionally biased region" description="Low complexity" evidence="10">
    <location>
        <begin position="333"/>
        <end position="354"/>
    </location>
</feature>
<dbReference type="GO" id="GO:0071973">
    <property type="term" value="P:bacterial-type flagellum-dependent cell motility"/>
    <property type="evidence" value="ECO:0007669"/>
    <property type="project" value="InterPro"/>
</dbReference>
<feature type="domain" description="Flagellar M-ring N-terminal" evidence="12">
    <location>
        <begin position="47"/>
        <end position="223"/>
    </location>
</feature>
<dbReference type="AlphaFoldDB" id="A0A101XP80"/>
<dbReference type="PIRSF" id="PIRSF004862">
    <property type="entry name" value="FliF"/>
    <property type="match status" value="1"/>
</dbReference>
<evidence type="ECO:0000259" key="13">
    <source>
        <dbReference type="Pfam" id="PF08345"/>
    </source>
</evidence>
<keyword evidence="7 11" id="KW-0472">Membrane</keyword>
<evidence type="ECO:0000256" key="6">
    <source>
        <dbReference type="ARBA" id="ARBA00022989"/>
    </source>
</evidence>
<keyword evidence="4" id="KW-1003">Cell membrane</keyword>
<feature type="domain" description="Flagellar M-ring C-terminal" evidence="13">
    <location>
        <begin position="259"/>
        <end position="412"/>
    </location>
</feature>
<organism evidence="14 15">
    <name type="scientific">Ferroacidibacillus organovorans</name>
    <dbReference type="NCBI Taxonomy" id="1765683"/>
    <lineage>
        <taxon>Bacteria</taxon>
        <taxon>Bacillati</taxon>
        <taxon>Bacillota</taxon>
        <taxon>Bacilli</taxon>
        <taxon>Bacillales</taxon>
        <taxon>Alicyclobacillaceae</taxon>
        <taxon>Ferroacidibacillus</taxon>
    </lineage>
</organism>
<comment type="function">
    <text evidence="9">The M ring may be actively involved in energy transduction.</text>
</comment>
<dbReference type="InterPro" id="IPR006182">
    <property type="entry name" value="FliF_N_dom"/>
</dbReference>
<sequence>MNYDWQSLIKRFSEWYGALERRQKRNLIAIGIFFLLTVSLLSFFLLNPNYQVVFSNLDSKSAGEITQKLDQLKIPYQLQGNNILIPSSQADQARIDMAMNGLPSTGMVDYSQILQNSSPLGMTDQAMNLEVLSVLQTRLAQSIELINGITSAQVNIVMPQSSSFLVSPTQSGTAKASVILNVAAGNVLTAAQVFGIQQLVAHSVTGLSAADVSVIDQNGNDLSATTSAGGSAISGQVAQEIAIKQQMETALAMQLQNSLVQFVGPGNVQVIVHANVTFNSEVQSSHVVTAGPPLSTQSSTSSSTGGGTGGGIAGQATQNPNVVTYGTTGAGTGSTSNTRSSTTNYENSNTNTTTKLDPMQINGYNVSVLINAKAVALTPALRANLQQFVLTAVGARGAGAKGSAVSVLTVPFVNASLTGTTQSSFVTPLALGAVGALVLGGILVFFIRRRKRTESVVAQRQLMVDDHAERSPEAMMTRQLQEMAFKKPEAMASLIRTWLSDD</sequence>
<proteinExistence type="inferred from homology"/>
<name>A0A101XP80_9BACL</name>
<keyword evidence="15" id="KW-1185">Reference proteome</keyword>
<evidence type="ECO:0000256" key="2">
    <source>
        <dbReference type="ARBA" id="ARBA00004651"/>
    </source>
</evidence>
<evidence type="ECO:0000256" key="3">
    <source>
        <dbReference type="ARBA" id="ARBA00007971"/>
    </source>
</evidence>
<feature type="region of interest" description="Disordered" evidence="10">
    <location>
        <begin position="288"/>
        <end position="356"/>
    </location>
</feature>
<dbReference type="PRINTS" id="PR01009">
    <property type="entry name" value="FLGMRINGFLIF"/>
</dbReference>
<evidence type="ECO:0000256" key="8">
    <source>
        <dbReference type="ARBA" id="ARBA00023143"/>
    </source>
</evidence>
<keyword evidence="5 11" id="KW-0812">Transmembrane</keyword>
<dbReference type="Proteomes" id="UP000053557">
    <property type="component" value="Unassembled WGS sequence"/>
</dbReference>
<dbReference type="Pfam" id="PF01514">
    <property type="entry name" value="YscJ_FliF"/>
    <property type="match status" value="1"/>
</dbReference>
<accession>A0A101XP80</accession>
<reference evidence="14 15" key="1">
    <citation type="submission" date="2015-12" db="EMBL/GenBank/DDBJ databases">
        <title>Draft genome sequence of Acidibacillus ferrooxidans ITV001, isolated from a chalcopyrite acid mine drainage site in Brazil.</title>
        <authorList>
            <person name="Dall'Agnol H."/>
            <person name="Nancucheo I."/>
            <person name="Johnson B."/>
            <person name="Oliveira R."/>
            <person name="Leite L."/>
            <person name="Pylro V."/>
            <person name="Nunes G.L."/>
            <person name="Tzotzos G."/>
            <person name="Fernandes G.R."/>
            <person name="Dutra J."/>
            <person name="Orellana S.C."/>
            <person name="Oliveira G."/>
        </authorList>
    </citation>
    <scope>NUCLEOTIDE SEQUENCE [LARGE SCALE GENOMIC DNA]</scope>
    <source>
        <strain evidence="15">ITV01</strain>
    </source>
</reference>
<dbReference type="PANTHER" id="PTHR30046">
    <property type="entry name" value="FLAGELLAR M-RING PROTEIN"/>
    <property type="match status" value="1"/>
</dbReference>
<dbReference type="EMBL" id="LPVJ01000060">
    <property type="protein sequence ID" value="KUO95072.1"/>
    <property type="molecule type" value="Genomic_DNA"/>
</dbReference>
<evidence type="ECO:0000256" key="4">
    <source>
        <dbReference type="ARBA" id="ARBA00022475"/>
    </source>
</evidence>
<dbReference type="Gene3D" id="3.30.300.30">
    <property type="match status" value="1"/>
</dbReference>
<evidence type="ECO:0000256" key="11">
    <source>
        <dbReference type="SAM" id="Phobius"/>
    </source>
</evidence>
<comment type="similarity">
    <text evidence="3 9">Belongs to the FliF family.</text>
</comment>
<dbReference type="PANTHER" id="PTHR30046:SF0">
    <property type="entry name" value="FLAGELLAR M-RING PROTEIN"/>
    <property type="match status" value="1"/>
</dbReference>
<feature type="transmembrane region" description="Helical" evidence="11">
    <location>
        <begin position="27"/>
        <end position="46"/>
    </location>
</feature>
<gene>
    <name evidence="14" type="ORF">ATW55_11385</name>
</gene>
<evidence type="ECO:0000259" key="12">
    <source>
        <dbReference type="Pfam" id="PF01514"/>
    </source>
</evidence>
<protein>
    <recommendedName>
        <fullName evidence="9">Flagellar M-ring protein</fullName>
    </recommendedName>
</protein>
<feature type="compositionally biased region" description="Gly residues" evidence="10">
    <location>
        <begin position="304"/>
        <end position="313"/>
    </location>
</feature>
<dbReference type="NCBIfam" id="TIGR00206">
    <property type="entry name" value="fliF"/>
    <property type="match status" value="1"/>
</dbReference>
<evidence type="ECO:0000256" key="1">
    <source>
        <dbReference type="ARBA" id="ARBA00004117"/>
    </source>
</evidence>
<dbReference type="InterPro" id="IPR013556">
    <property type="entry name" value="Flag_M-ring_C"/>
</dbReference>
<dbReference type="RefSeq" id="WP_067718567.1">
    <property type="nucleotide sequence ID" value="NZ_LPVJ01000060.1"/>
</dbReference>
<evidence type="ECO:0000313" key="14">
    <source>
        <dbReference type="EMBL" id="KUO95072.1"/>
    </source>
</evidence>
<dbReference type="GO" id="GO:0003774">
    <property type="term" value="F:cytoskeletal motor activity"/>
    <property type="evidence" value="ECO:0007669"/>
    <property type="project" value="InterPro"/>
</dbReference>
<comment type="subcellular location">
    <subcellularLocation>
        <location evidence="1 9">Bacterial flagellum basal body</location>
    </subcellularLocation>
    <subcellularLocation>
        <location evidence="2">Cell membrane</location>
        <topology evidence="2">Multi-pass membrane protein</topology>
    </subcellularLocation>
</comment>
<comment type="caution">
    <text evidence="14">The sequence shown here is derived from an EMBL/GenBank/DDBJ whole genome shotgun (WGS) entry which is preliminary data.</text>
</comment>
<evidence type="ECO:0000256" key="9">
    <source>
        <dbReference type="PIRNR" id="PIRNR004862"/>
    </source>
</evidence>
<dbReference type="GO" id="GO:0005886">
    <property type="term" value="C:plasma membrane"/>
    <property type="evidence" value="ECO:0007669"/>
    <property type="project" value="UniProtKB-SubCell"/>
</dbReference>
<evidence type="ECO:0000256" key="7">
    <source>
        <dbReference type="ARBA" id="ARBA00023136"/>
    </source>
</evidence>
<evidence type="ECO:0000313" key="15">
    <source>
        <dbReference type="Proteomes" id="UP000053557"/>
    </source>
</evidence>
<feature type="transmembrane region" description="Helical" evidence="11">
    <location>
        <begin position="425"/>
        <end position="447"/>
    </location>
</feature>
<dbReference type="OrthoDB" id="9807026at2"/>
<dbReference type="InterPro" id="IPR045851">
    <property type="entry name" value="AMP-bd_C_sf"/>
</dbReference>
<keyword evidence="6 11" id="KW-1133">Transmembrane helix</keyword>
<dbReference type="InterPro" id="IPR000067">
    <property type="entry name" value="FlgMring_FliF"/>
</dbReference>